<feature type="signal peptide" evidence="1">
    <location>
        <begin position="1"/>
        <end position="25"/>
    </location>
</feature>
<protein>
    <recommendedName>
        <fullName evidence="6">Cys-rich protein</fullName>
    </recommendedName>
</protein>
<dbReference type="EMBL" id="NPDY01000002">
    <property type="protein sequence ID" value="PJZ70880.1"/>
    <property type="molecule type" value="Genomic_DNA"/>
</dbReference>
<proteinExistence type="predicted"/>
<feature type="chain" id="PRO_5014980928" description="Cys-rich protein" evidence="1">
    <location>
        <begin position="26"/>
        <end position="127"/>
    </location>
</feature>
<keyword evidence="1" id="KW-0732">Signal</keyword>
<evidence type="ECO:0000313" key="4">
    <source>
        <dbReference type="Proteomes" id="UP000231962"/>
    </source>
</evidence>
<organism evidence="3 5">
    <name type="scientific">Leptospira perolatii</name>
    <dbReference type="NCBI Taxonomy" id="2023191"/>
    <lineage>
        <taxon>Bacteria</taxon>
        <taxon>Pseudomonadati</taxon>
        <taxon>Spirochaetota</taxon>
        <taxon>Spirochaetia</taxon>
        <taxon>Leptospirales</taxon>
        <taxon>Leptospiraceae</taxon>
        <taxon>Leptospira</taxon>
    </lineage>
</organism>
<dbReference type="PANTHER" id="PTHR11884">
    <property type="entry name" value="SELECTIN LIGAND RELATED"/>
    <property type="match status" value="1"/>
</dbReference>
<evidence type="ECO:0000313" key="3">
    <source>
        <dbReference type="EMBL" id="PJZ73776.1"/>
    </source>
</evidence>
<dbReference type="OrthoDB" id="330006at2"/>
<dbReference type="EMBL" id="NPDZ01000003">
    <property type="protein sequence ID" value="PJZ73776.1"/>
    <property type="molecule type" value="Genomic_DNA"/>
</dbReference>
<reference evidence="4 5" key="1">
    <citation type="submission" date="2017-07" db="EMBL/GenBank/DDBJ databases">
        <title>Leptospira spp. isolated from tropical soils.</title>
        <authorList>
            <person name="Thibeaux R."/>
            <person name="Iraola G."/>
            <person name="Ferres I."/>
            <person name="Bierque E."/>
            <person name="Girault D."/>
            <person name="Soupe-Gilbert M.-E."/>
            <person name="Picardeau M."/>
            <person name="Goarant C."/>
        </authorList>
    </citation>
    <scope>NUCLEOTIDE SEQUENCE [LARGE SCALE GENOMIC DNA]</scope>
    <source>
        <strain evidence="3 5">FH1-B-B1</strain>
        <strain evidence="2 4">FH1-B-C1</strain>
    </source>
</reference>
<dbReference type="RefSeq" id="WP_100712884.1">
    <property type="nucleotide sequence ID" value="NZ_NPDY01000002.1"/>
</dbReference>
<accession>A0A2M9ZNX6</accession>
<dbReference type="Proteomes" id="UP000231990">
    <property type="component" value="Unassembled WGS sequence"/>
</dbReference>
<dbReference type="AlphaFoldDB" id="A0A2M9ZNX6"/>
<dbReference type="InterPro" id="IPR039728">
    <property type="entry name" value="GLG1"/>
</dbReference>
<sequence length="127" mass="14020">MKNLKLGTLIFGVSFVLLNALNAQQGQGPNMQNHPCLNDKQTHCAGVQPGQGRMWKCLNNHMPKLSEQCKAHVMGMKGDMHGKMGACYEDREKHCANMQPGQGRILQCLKEKESELSPECKAVISGK</sequence>
<dbReference type="InterPro" id="IPR001893">
    <property type="entry name" value="Cys-rich_GLG1_repeat"/>
</dbReference>
<evidence type="ECO:0000313" key="5">
    <source>
        <dbReference type="Proteomes" id="UP000231990"/>
    </source>
</evidence>
<evidence type="ECO:0000256" key="1">
    <source>
        <dbReference type="SAM" id="SignalP"/>
    </source>
</evidence>
<dbReference type="Pfam" id="PF00839">
    <property type="entry name" value="Cys_rich_FGFR"/>
    <property type="match status" value="1"/>
</dbReference>
<name>A0A2M9ZNX6_9LEPT</name>
<evidence type="ECO:0008006" key="6">
    <source>
        <dbReference type="Google" id="ProtNLM"/>
    </source>
</evidence>
<dbReference type="PANTHER" id="PTHR11884:SF1">
    <property type="entry name" value="GOLGI APPARATUS PROTEIN 1"/>
    <property type="match status" value="1"/>
</dbReference>
<dbReference type="Proteomes" id="UP000231962">
    <property type="component" value="Unassembled WGS sequence"/>
</dbReference>
<comment type="caution">
    <text evidence="3">The sequence shown here is derived from an EMBL/GenBank/DDBJ whole genome shotgun (WGS) entry which is preliminary data.</text>
</comment>
<gene>
    <name evidence="2" type="ORF">CH360_05070</name>
    <name evidence="3" type="ORF">CH373_06340</name>
</gene>
<evidence type="ECO:0000313" key="2">
    <source>
        <dbReference type="EMBL" id="PJZ70880.1"/>
    </source>
</evidence>
<dbReference type="GO" id="GO:0016020">
    <property type="term" value="C:membrane"/>
    <property type="evidence" value="ECO:0007669"/>
    <property type="project" value="InterPro"/>
</dbReference>
<keyword evidence="4" id="KW-1185">Reference proteome</keyword>